<dbReference type="EMBL" id="JAAXLS010000075">
    <property type="protein sequence ID" value="NKQ59047.1"/>
    <property type="molecule type" value="Genomic_DNA"/>
</dbReference>
<organism evidence="2 3">
    <name type="scientific">Amycolatopsis acididurans</name>
    <dbReference type="NCBI Taxonomy" id="2724524"/>
    <lineage>
        <taxon>Bacteria</taxon>
        <taxon>Bacillati</taxon>
        <taxon>Actinomycetota</taxon>
        <taxon>Actinomycetes</taxon>
        <taxon>Pseudonocardiales</taxon>
        <taxon>Pseudonocardiaceae</taxon>
        <taxon>Amycolatopsis</taxon>
    </lineage>
</organism>
<evidence type="ECO:0000313" key="2">
    <source>
        <dbReference type="EMBL" id="NKQ59047.1"/>
    </source>
</evidence>
<dbReference type="PROSITE" id="PS50114">
    <property type="entry name" value="GATA_ZN_FINGER_2"/>
    <property type="match status" value="1"/>
</dbReference>
<dbReference type="Proteomes" id="UP000715441">
    <property type="component" value="Unassembled WGS sequence"/>
</dbReference>
<reference evidence="2 3" key="1">
    <citation type="submission" date="2020-04" db="EMBL/GenBank/DDBJ databases">
        <title>Novel species.</title>
        <authorList>
            <person name="Teo W.F.A."/>
            <person name="Lipun K."/>
            <person name="Srisuk N."/>
            <person name="Duangmal K."/>
        </authorList>
    </citation>
    <scope>NUCLEOTIDE SEQUENCE [LARGE SCALE GENOMIC DNA]</scope>
    <source>
        <strain evidence="2 3">K13G38</strain>
    </source>
</reference>
<name>A0ABX1JLA5_9PSEU</name>
<keyword evidence="3" id="KW-1185">Reference proteome</keyword>
<sequence length="132" mass="13996">MSTETGDDTVIVGAERREYGRRAGGAADWCSSALCALARTRVPRGASRACALAFAIAVGAGQDIGVHEAVVCVECGDSRSADPWAPWFRSWTGEPLCGECGAVLELDGELKGFATFARELTEHGRQYREDAG</sequence>
<proteinExistence type="predicted"/>
<comment type="caution">
    <text evidence="2">The sequence shown here is derived from an EMBL/GenBank/DDBJ whole genome shotgun (WGS) entry which is preliminary data.</text>
</comment>
<gene>
    <name evidence="2" type="ORF">HFP15_40015</name>
</gene>
<evidence type="ECO:0000313" key="3">
    <source>
        <dbReference type="Proteomes" id="UP000715441"/>
    </source>
</evidence>
<protein>
    <recommendedName>
        <fullName evidence="1">GATA-type domain-containing protein</fullName>
    </recommendedName>
</protein>
<dbReference type="RefSeq" id="WP_168523446.1">
    <property type="nucleotide sequence ID" value="NZ_JAAXLS010000075.1"/>
</dbReference>
<accession>A0ABX1JLA5</accession>
<dbReference type="InterPro" id="IPR000679">
    <property type="entry name" value="Znf_GATA"/>
</dbReference>
<evidence type="ECO:0000259" key="1">
    <source>
        <dbReference type="PROSITE" id="PS50114"/>
    </source>
</evidence>
<feature type="domain" description="GATA-type" evidence="1">
    <location>
        <begin position="87"/>
        <end position="125"/>
    </location>
</feature>